<feature type="domain" description="Ion transport" evidence="13">
    <location>
        <begin position="159"/>
        <end position="390"/>
    </location>
</feature>
<dbReference type="GO" id="GO:0001508">
    <property type="term" value="P:action potential"/>
    <property type="evidence" value="ECO:0000318"/>
    <property type="project" value="GO_Central"/>
</dbReference>
<dbReference type="InterPro" id="IPR011333">
    <property type="entry name" value="SKP1/BTB/POZ_sf"/>
</dbReference>
<keyword evidence="9" id="KW-0406">Ion transport</keyword>
<keyword evidence="10 12" id="KW-0472">Membrane</keyword>
<dbReference type="SUPFAM" id="SSF54695">
    <property type="entry name" value="POZ domain"/>
    <property type="match status" value="1"/>
</dbReference>
<keyword evidence="5" id="KW-0631">Potassium channel</keyword>
<dbReference type="FunFam" id="1.10.287.70:FF:000028">
    <property type="entry name" value="potassium voltage-gated channel subfamily D member 3"/>
    <property type="match status" value="1"/>
</dbReference>
<name>F6TMZ9_CIOIN</name>
<dbReference type="Gene3D" id="1.20.120.350">
    <property type="entry name" value="Voltage-gated potassium channels. Chain C"/>
    <property type="match status" value="1"/>
</dbReference>
<dbReference type="Pfam" id="PF00520">
    <property type="entry name" value="Ion_trans"/>
    <property type="match status" value="1"/>
</dbReference>
<dbReference type="InterPro" id="IPR005821">
    <property type="entry name" value="Ion_trans_dom"/>
</dbReference>
<dbReference type="GO" id="GO:0042734">
    <property type="term" value="C:presynaptic membrane"/>
    <property type="evidence" value="ECO:0000318"/>
    <property type="project" value="GO_Central"/>
</dbReference>
<accession>F6TMZ9</accession>
<dbReference type="GO" id="GO:0008076">
    <property type="term" value="C:voltage-gated potassium channel complex"/>
    <property type="evidence" value="ECO:0000318"/>
    <property type="project" value="GO_Central"/>
</dbReference>
<feature type="transmembrane region" description="Helical" evidence="12">
    <location>
        <begin position="302"/>
        <end position="322"/>
    </location>
</feature>
<evidence type="ECO:0000313" key="15">
    <source>
        <dbReference type="Ensembl" id="ENSCINP00000021051.3"/>
    </source>
</evidence>
<evidence type="ECO:0000256" key="6">
    <source>
        <dbReference type="ARBA" id="ARBA00022882"/>
    </source>
</evidence>
<dbReference type="GO" id="GO:0045211">
    <property type="term" value="C:postsynaptic membrane"/>
    <property type="evidence" value="ECO:0000318"/>
    <property type="project" value="GO_Central"/>
</dbReference>
<dbReference type="PRINTS" id="PR01491">
    <property type="entry name" value="KVCHANNEL"/>
</dbReference>
<dbReference type="InterPro" id="IPR028325">
    <property type="entry name" value="VG_K_chnl"/>
</dbReference>
<dbReference type="PRINTS" id="PR01494">
    <property type="entry name" value="KV9CHANNEL"/>
</dbReference>
<dbReference type="InterPro" id="IPR003971">
    <property type="entry name" value="K_chnl_volt-dep_Kv5/Kv9"/>
</dbReference>
<dbReference type="Proteomes" id="UP000008144">
    <property type="component" value="Unassembled WGS sequence"/>
</dbReference>
<dbReference type="FunFam" id="1.20.120.350:FF:000175">
    <property type="match status" value="1"/>
</dbReference>
<keyword evidence="11" id="KW-0407">Ion channel</keyword>
<evidence type="ECO:0008006" key="17">
    <source>
        <dbReference type="Google" id="ProtNLM"/>
    </source>
</evidence>
<evidence type="ECO:0000256" key="12">
    <source>
        <dbReference type="SAM" id="Phobius"/>
    </source>
</evidence>
<evidence type="ECO:0000256" key="11">
    <source>
        <dbReference type="ARBA" id="ARBA00023303"/>
    </source>
</evidence>
<dbReference type="InterPro" id="IPR003968">
    <property type="entry name" value="K_chnl_volt-dep_Kv"/>
</dbReference>
<keyword evidence="16" id="KW-1185">Reference proteome</keyword>
<organism evidence="15 16">
    <name type="scientific">Ciona intestinalis</name>
    <name type="common">Transparent sea squirt</name>
    <name type="synonym">Ascidia intestinalis</name>
    <dbReference type="NCBI Taxonomy" id="7719"/>
    <lineage>
        <taxon>Eukaryota</taxon>
        <taxon>Metazoa</taxon>
        <taxon>Chordata</taxon>
        <taxon>Tunicata</taxon>
        <taxon>Ascidiacea</taxon>
        <taxon>Phlebobranchia</taxon>
        <taxon>Cionidae</taxon>
        <taxon>Ciona</taxon>
    </lineage>
</organism>
<dbReference type="GO" id="GO:0005251">
    <property type="term" value="F:delayed rectifier potassium channel activity"/>
    <property type="evidence" value="ECO:0000318"/>
    <property type="project" value="GO_Central"/>
</dbReference>
<evidence type="ECO:0000256" key="9">
    <source>
        <dbReference type="ARBA" id="ARBA00023065"/>
    </source>
</evidence>
<dbReference type="Gene3D" id="1.10.287.70">
    <property type="match status" value="1"/>
</dbReference>
<reference evidence="16" key="1">
    <citation type="journal article" date="2002" name="Science">
        <title>The draft genome of Ciona intestinalis: insights into chordate and vertebrate origins.</title>
        <authorList>
            <person name="Dehal P."/>
            <person name="Satou Y."/>
            <person name="Campbell R.K."/>
            <person name="Chapman J."/>
            <person name="Degnan B."/>
            <person name="De Tomaso A."/>
            <person name="Davidson B."/>
            <person name="Di Gregorio A."/>
            <person name="Gelpke M."/>
            <person name="Goodstein D.M."/>
            <person name="Harafuji N."/>
            <person name="Hastings K.E."/>
            <person name="Ho I."/>
            <person name="Hotta K."/>
            <person name="Huang W."/>
            <person name="Kawashima T."/>
            <person name="Lemaire P."/>
            <person name="Martinez D."/>
            <person name="Meinertzhagen I.A."/>
            <person name="Necula S."/>
            <person name="Nonaka M."/>
            <person name="Putnam N."/>
            <person name="Rash S."/>
            <person name="Saiga H."/>
            <person name="Satake M."/>
            <person name="Terry A."/>
            <person name="Yamada L."/>
            <person name="Wang H.G."/>
            <person name="Awazu S."/>
            <person name="Azumi K."/>
            <person name="Boore J."/>
            <person name="Branno M."/>
            <person name="Chin-Bow S."/>
            <person name="DeSantis R."/>
            <person name="Doyle S."/>
            <person name="Francino P."/>
            <person name="Keys D.N."/>
            <person name="Haga S."/>
            <person name="Hayashi H."/>
            <person name="Hino K."/>
            <person name="Imai K.S."/>
            <person name="Inaba K."/>
            <person name="Kano S."/>
            <person name="Kobayashi K."/>
            <person name="Kobayashi M."/>
            <person name="Lee B.I."/>
            <person name="Makabe K.W."/>
            <person name="Manohar C."/>
            <person name="Matassi G."/>
            <person name="Medina M."/>
            <person name="Mochizuki Y."/>
            <person name="Mount S."/>
            <person name="Morishita T."/>
            <person name="Miura S."/>
            <person name="Nakayama A."/>
            <person name="Nishizaka S."/>
            <person name="Nomoto H."/>
            <person name="Ohta F."/>
            <person name="Oishi K."/>
            <person name="Rigoutsos I."/>
            <person name="Sano M."/>
            <person name="Sasaki A."/>
            <person name="Sasakura Y."/>
            <person name="Shoguchi E."/>
            <person name="Shin-i T."/>
            <person name="Spagnuolo A."/>
            <person name="Stainier D."/>
            <person name="Suzuki M.M."/>
            <person name="Tassy O."/>
            <person name="Takatori N."/>
            <person name="Tokuoka M."/>
            <person name="Yagi K."/>
            <person name="Yoshizaki F."/>
            <person name="Wada S."/>
            <person name="Zhang C."/>
            <person name="Hyatt P.D."/>
            <person name="Larimer F."/>
            <person name="Detter C."/>
            <person name="Doggett N."/>
            <person name="Glavina T."/>
            <person name="Hawkins T."/>
            <person name="Richardson P."/>
            <person name="Lucas S."/>
            <person name="Kohara Y."/>
            <person name="Levine M."/>
            <person name="Satoh N."/>
            <person name="Rokhsar D.S."/>
        </authorList>
    </citation>
    <scope>NUCLEOTIDE SEQUENCE [LARGE SCALE GENOMIC DNA]</scope>
</reference>
<keyword evidence="7" id="KW-0630">Potassium</keyword>
<dbReference type="GO" id="GO:0032809">
    <property type="term" value="C:neuronal cell body membrane"/>
    <property type="evidence" value="ECO:0000318"/>
    <property type="project" value="GO_Central"/>
</dbReference>
<dbReference type="HOGENOM" id="CLU_011722_4_1_1"/>
<dbReference type="InParanoid" id="F6TMZ9"/>
<dbReference type="GO" id="GO:0032590">
    <property type="term" value="C:dendrite membrane"/>
    <property type="evidence" value="ECO:0000318"/>
    <property type="project" value="GO_Central"/>
</dbReference>
<evidence type="ECO:0000256" key="3">
    <source>
        <dbReference type="ARBA" id="ARBA00022538"/>
    </source>
</evidence>
<sequence length="439" mass="50361">MNLNVGGRKFILKPKQLDRLPRSRLAKLYKTKNRSRTPASLALLCDDVRFYDTEYFFDRDPESFLYIMAAYRGASIHAPKSVCAMRLSEEMKYWEIDLCLLDACCTDRHNAHWSQHEEYIAEDGAVLFKAGRNQISTQDDLRLRAWSVVEDPSSSIIAKIWTLTSVAFIIISLVCFVTGTVPGYYEKDAHGQEHEIESLATIEKVCMVWFTIEYITRLIVAPEKVYFIRQILNVIDLLTIIPFFIQQFKPEAANGIQTWQHLTQLTQVFRIMRVLRIFRLGRHSNGLKLLCVTLYQSSNELIMLSIFLMIGIVMLATLVFSFESHDLFPNLGEALWFAAVTITTVGYGDIVPETIAGKVVTSTSFLVGVIAIAMPIHPIISNFSNCYRTQREMENAFKRALKVQKRKMCIVLCTSVWVVSTFFTCSESLFFFAEKRPRK</sequence>
<dbReference type="PANTHER" id="PTHR11537">
    <property type="entry name" value="VOLTAGE-GATED POTASSIUM CHANNEL"/>
    <property type="match status" value="1"/>
</dbReference>
<evidence type="ECO:0000256" key="2">
    <source>
        <dbReference type="ARBA" id="ARBA00022448"/>
    </source>
</evidence>
<feature type="transmembrane region" description="Helical" evidence="12">
    <location>
        <begin position="364"/>
        <end position="387"/>
    </location>
</feature>
<dbReference type="Ensembl" id="ENSCINT00000021051.3">
    <property type="protein sequence ID" value="ENSCINP00000021051.3"/>
    <property type="gene ID" value="ENSCING00000014509.2"/>
</dbReference>
<protein>
    <recommendedName>
        <fullName evidence="17">BTB domain-containing protein</fullName>
    </recommendedName>
</protein>
<dbReference type="InterPro" id="IPR003131">
    <property type="entry name" value="T1-type_BTB"/>
</dbReference>
<dbReference type="GO" id="GO:0051260">
    <property type="term" value="P:protein homooligomerization"/>
    <property type="evidence" value="ECO:0007669"/>
    <property type="project" value="InterPro"/>
</dbReference>
<evidence type="ECO:0000259" key="13">
    <source>
        <dbReference type="Pfam" id="PF00520"/>
    </source>
</evidence>
<dbReference type="AlphaFoldDB" id="F6TMZ9"/>
<evidence type="ECO:0000256" key="8">
    <source>
        <dbReference type="ARBA" id="ARBA00022989"/>
    </source>
</evidence>
<feature type="domain" description="Potassium channel tetramerisation-type BTB" evidence="14">
    <location>
        <begin position="2"/>
        <end position="104"/>
    </location>
</feature>
<dbReference type="InterPro" id="IPR027359">
    <property type="entry name" value="Volt_channel_dom_sf"/>
</dbReference>
<dbReference type="GO" id="GO:0071805">
    <property type="term" value="P:potassium ion transmembrane transport"/>
    <property type="evidence" value="ECO:0000318"/>
    <property type="project" value="GO_Central"/>
</dbReference>
<keyword evidence="8 12" id="KW-1133">Transmembrane helix</keyword>
<proteinExistence type="predicted"/>
<dbReference type="OMA" id="MIAILPY"/>
<dbReference type="PRINTS" id="PR00169">
    <property type="entry name" value="KCHANNEL"/>
</dbReference>
<evidence type="ECO:0000256" key="5">
    <source>
        <dbReference type="ARBA" id="ARBA00022826"/>
    </source>
</evidence>
<comment type="subcellular location">
    <subcellularLocation>
        <location evidence="1">Membrane</location>
        <topology evidence="1">Multi-pass membrane protein</topology>
    </subcellularLocation>
</comment>
<keyword evidence="4 12" id="KW-0812">Transmembrane</keyword>
<reference evidence="15" key="2">
    <citation type="submission" date="2025-08" db="UniProtKB">
        <authorList>
            <consortium name="Ensembl"/>
        </authorList>
    </citation>
    <scope>IDENTIFICATION</scope>
</reference>
<evidence type="ECO:0000256" key="1">
    <source>
        <dbReference type="ARBA" id="ARBA00004141"/>
    </source>
</evidence>
<evidence type="ECO:0000256" key="4">
    <source>
        <dbReference type="ARBA" id="ARBA00022692"/>
    </source>
</evidence>
<dbReference type="PANTHER" id="PTHR11537:SF252">
    <property type="entry name" value="POTASSIUM VOLTAGE-GATED CHANNEL PROTEIN SHAW"/>
    <property type="match status" value="1"/>
</dbReference>
<dbReference type="GO" id="GO:0043679">
    <property type="term" value="C:axon terminus"/>
    <property type="evidence" value="ECO:0000318"/>
    <property type="project" value="GO_Central"/>
</dbReference>
<feature type="transmembrane region" description="Helical" evidence="12">
    <location>
        <begin position="408"/>
        <end position="433"/>
    </location>
</feature>
<feature type="transmembrane region" description="Helical" evidence="12">
    <location>
        <begin position="160"/>
        <end position="185"/>
    </location>
</feature>
<reference evidence="15" key="3">
    <citation type="submission" date="2025-09" db="UniProtKB">
        <authorList>
            <consortium name="Ensembl"/>
        </authorList>
    </citation>
    <scope>IDENTIFICATION</scope>
</reference>
<dbReference type="Gene3D" id="3.30.710.10">
    <property type="entry name" value="Potassium Channel Kv1.1, Chain A"/>
    <property type="match status" value="1"/>
</dbReference>
<dbReference type="SUPFAM" id="SSF81324">
    <property type="entry name" value="Voltage-gated potassium channels"/>
    <property type="match status" value="1"/>
</dbReference>
<evidence type="ECO:0000259" key="14">
    <source>
        <dbReference type="Pfam" id="PF02214"/>
    </source>
</evidence>
<keyword evidence="2" id="KW-0813">Transport</keyword>
<evidence type="ECO:0000313" key="16">
    <source>
        <dbReference type="Proteomes" id="UP000008144"/>
    </source>
</evidence>
<keyword evidence="3" id="KW-0633">Potassium transport</keyword>
<dbReference type="Pfam" id="PF02214">
    <property type="entry name" value="BTB_2"/>
    <property type="match status" value="1"/>
</dbReference>
<evidence type="ECO:0000256" key="7">
    <source>
        <dbReference type="ARBA" id="ARBA00022958"/>
    </source>
</evidence>
<keyword evidence="6" id="KW-0851">Voltage-gated channel</keyword>
<evidence type="ECO:0000256" key="10">
    <source>
        <dbReference type="ARBA" id="ARBA00023136"/>
    </source>
</evidence>
<dbReference type="STRING" id="7719.ENSCINP00000021051"/>